<dbReference type="PANTHER" id="PTHR33744">
    <property type="entry name" value="CARBOHYDRATE DIACID REGULATOR"/>
    <property type="match status" value="1"/>
</dbReference>
<comment type="caution">
    <text evidence="5">The sequence shown here is derived from an EMBL/GenBank/DDBJ whole genome shotgun (WGS) entry which is preliminary data.</text>
</comment>
<dbReference type="InterPro" id="IPR051448">
    <property type="entry name" value="CdaR-like_regulators"/>
</dbReference>
<dbReference type="RefSeq" id="WP_008298731.1">
    <property type="nucleotide sequence ID" value="NZ_AOFT01000006.1"/>
</dbReference>
<dbReference type="Pfam" id="PF13556">
    <property type="entry name" value="HTH_30"/>
    <property type="match status" value="1"/>
</dbReference>
<dbReference type="InterPro" id="IPR041522">
    <property type="entry name" value="CdaR_GGDEF"/>
</dbReference>
<comment type="similarity">
    <text evidence="1">Belongs to the CdaR family.</text>
</comment>
<dbReference type="STRING" id="1235279.C772_01494"/>
<dbReference type="PANTHER" id="PTHR33744:SF1">
    <property type="entry name" value="DNA-BINDING TRANSCRIPTIONAL ACTIVATOR ADER"/>
    <property type="match status" value="1"/>
</dbReference>
<name>M7P7V4_9BACL</name>
<reference evidence="5 6" key="1">
    <citation type="journal article" date="2013" name="Genome Announc.">
        <title>Draft Genome Sequence of Bhargavaea cecembensis Strain DSE10T, Isolated from a Deep-Sea Sediment Sample Collected at a Depth of 5,904 m from the Chagos-Laccadive Ridge System in the Indian Ocean.</title>
        <authorList>
            <person name="Shivaji S."/>
            <person name="Ara S."/>
            <person name="Begum Z."/>
            <person name="Ruth M."/>
            <person name="Singh A."/>
            <person name="Kumar Pinnaka A."/>
        </authorList>
    </citation>
    <scope>NUCLEOTIDE SEQUENCE [LARGE SCALE GENOMIC DNA]</scope>
    <source>
        <strain evidence="5 6">DSE10</strain>
    </source>
</reference>
<keyword evidence="6" id="KW-1185">Reference proteome</keyword>
<evidence type="ECO:0000259" key="3">
    <source>
        <dbReference type="Pfam" id="PF13556"/>
    </source>
</evidence>
<proteinExistence type="inferred from homology"/>
<dbReference type="PATRIC" id="fig|1235279.3.peg.1494"/>
<dbReference type="EMBL" id="AOFT01000006">
    <property type="protein sequence ID" value="EMR06599.1"/>
    <property type="molecule type" value="Genomic_DNA"/>
</dbReference>
<dbReference type="InterPro" id="IPR025736">
    <property type="entry name" value="PucR_C-HTH_dom"/>
</dbReference>
<evidence type="ECO:0000259" key="4">
    <source>
        <dbReference type="Pfam" id="PF17853"/>
    </source>
</evidence>
<feature type="domain" description="Purine catabolism PurC-like" evidence="2">
    <location>
        <begin position="7"/>
        <end position="125"/>
    </location>
</feature>
<accession>M7P7V4</accession>
<dbReference type="Proteomes" id="UP000011919">
    <property type="component" value="Unassembled WGS sequence"/>
</dbReference>
<dbReference type="Pfam" id="PF07905">
    <property type="entry name" value="PucR"/>
    <property type="match status" value="1"/>
</dbReference>
<feature type="domain" description="CdaR GGDEF-like" evidence="4">
    <location>
        <begin position="290"/>
        <end position="411"/>
    </location>
</feature>
<dbReference type="InterPro" id="IPR012914">
    <property type="entry name" value="PucR_dom"/>
</dbReference>
<dbReference type="OrthoDB" id="142218at2"/>
<feature type="domain" description="PucR C-terminal helix-turn-helix" evidence="3">
    <location>
        <begin position="465"/>
        <end position="522"/>
    </location>
</feature>
<protein>
    <submittedName>
        <fullName evidence="5">Sugar diacid regulator</fullName>
    </submittedName>
</protein>
<gene>
    <name evidence="5" type="primary">cdaR_2</name>
    <name evidence="5" type="ORF">C772_01494</name>
</gene>
<evidence type="ECO:0000256" key="1">
    <source>
        <dbReference type="ARBA" id="ARBA00006754"/>
    </source>
</evidence>
<dbReference type="eggNOG" id="COG3835">
    <property type="taxonomic scope" value="Bacteria"/>
</dbReference>
<evidence type="ECO:0000313" key="6">
    <source>
        <dbReference type="Proteomes" id="UP000011919"/>
    </source>
</evidence>
<evidence type="ECO:0000259" key="2">
    <source>
        <dbReference type="Pfam" id="PF07905"/>
    </source>
</evidence>
<dbReference type="Gene3D" id="1.10.10.2840">
    <property type="entry name" value="PucR C-terminal helix-turn-helix domain"/>
    <property type="match status" value="1"/>
</dbReference>
<sequence length="528" mass="60663">MELTMRDLLKLGGFTECQLVAGERGLKRQVNSITVLEVPEVAKWAKGGEFMLTSLYAVKDDLTAQLRLLERLNASGASGIGIKPAHFIGEIPKVLLARGNELEFPIIEIPEHLPYLDLMSPAMHALFNKKVVLQEDLDRATRLLEELSLTDQGIGQYVKTISFILKTDVSIESELPTIDSSNIPEGLEDLSDHQKKELTIVKRPLKLERRINEKLVSCAVAPIIVEGEYFGNITSWNHYIEYLANDVAILERAASKLSFEFLKQKVHLDIEQRYESDFMRELLFSETIREKQVVEWGGKYRIGHHQRYTCLLFSVLDSETGEKQYHVLKNYRLTNYLKQLNPQALVGAIRNGICIILPNTSDQQLRHMANQYYNGISGQISQNFRLALGTGKSEIGVAGIQDSFLQAEKALYFAETEERQKRIIYYDNLGIYRLIYSVRNEEELRSFYFETFQGLLQEAKRDEFFETLRTYFLHDESLKETANALFIHVNTLKYRLRKIEELSGYSLRKTEGKMNLFIGLKIAELIKV</sequence>
<organism evidence="5 6">
    <name type="scientific">Bhargavaea cecembensis DSE10</name>
    <dbReference type="NCBI Taxonomy" id="1235279"/>
    <lineage>
        <taxon>Bacteria</taxon>
        <taxon>Bacillati</taxon>
        <taxon>Bacillota</taxon>
        <taxon>Bacilli</taxon>
        <taxon>Bacillales</taxon>
        <taxon>Caryophanaceae</taxon>
        <taxon>Bhargavaea</taxon>
    </lineage>
</organism>
<evidence type="ECO:0000313" key="5">
    <source>
        <dbReference type="EMBL" id="EMR06599.1"/>
    </source>
</evidence>
<dbReference type="InterPro" id="IPR042070">
    <property type="entry name" value="PucR_C-HTH_sf"/>
</dbReference>
<dbReference type="AlphaFoldDB" id="M7P7V4"/>
<dbReference type="Pfam" id="PF17853">
    <property type="entry name" value="GGDEF_2"/>
    <property type="match status" value="1"/>
</dbReference>